<accession>A0A6J6Z316</accession>
<reference evidence="1" key="1">
    <citation type="submission" date="2020-05" db="EMBL/GenBank/DDBJ databases">
        <authorList>
            <person name="Chiriac C."/>
            <person name="Salcher M."/>
            <person name="Ghai R."/>
            <person name="Kavagutti S V."/>
        </authorList>
    </citation>
    <scope>NUCLEOTIDE SEQUENCE</scope>
</reference>
<dbReference type="Gene3D" id="1.10.260.40">
    <property type="entry name" value="lambda repressor-like DNA-binding domains"/>
    <property type="match status" value="1"/>
</dbReference>
<dbReference type="GO" id="GO:0003677">
    <property type="term" value="F:DNA binding"/>
    <property type="evidence" value="ECO:0007669"/>
    <property type="project" value="InterPro"/>
</dbReference>
<proteinExistence type="predicted"/>
<dbReference type="EMBL" id="CAFAAO010000027">
    <property type="protein sequence ID" value="CAB4813538.1"/>
    <property type="molecule type" value="Genomic_DNA"/>
</dbReference>
<protein>
    <submittedName>
        <fullName evidence="1">Unannotated protein</fullName>
    </submittedName>
</protein>
<dbReference type="InterPro" id="IPR010982">
    <property type="entry name" value="Lambda_DNA-bd_dom_sf"/>
</dbReference>
<evidence type="ECO:0000313" key="1">
    <source>
        <dbReference type="EMBL" id="CAB4813538.1"/>
    </source>
</evidence>
<organism evidence="1">
    <name type="scientific">freshwater metagenome</name>
    <dbReference type="NCBI Taxonomy" id="449393"/>
    <lineage>
        <taxon>unclassified sequences</taxon>
        <taxon>metagenomes</taxon>
        <taxon>ecological metagenomes</taxon>
    </lineage>
</organism>
<name>A0A6J6Z316_9ZZZZ</name>
<gene>
    <name evidence="1" type="ORF">UFOPK3037_01493</name>
</gene>
<dbReference type="AlphaFoldDB" id="A0A6J6Z316"/>
<sequence>MAAKTGLGFSTLMRLETLDGVPGAQTKTLEAIQKAFEEAGVEFIGTPESGAGVRWKI</sequence>